<dbReference type="PANTHER" id="PTHR48090:SF7">
    <property type="entry name" value="RFBJ PROTEIN"/>
    <property type="match status" value="1"/>
</dbReference>
<dbReference type="OrthoDB" id="9810303at2"/>
<keyword evidence="4" id="KW-1185">Reference proteome</keyword>
<dbReference type="Pfam" id="PF00535">
    <property type="entry name" value="Glycos_transf_2"/>
    <property type="match status" value="1"/>
</dbReference>
<dbReference type="InterPro" id="IPR001173">
    <property type="entry name" value="Glyco_trans_2-like"/>
</dbReference>
<evidence type="ECO:0000313" key="4">
    <source>
        <dbReference type="Proteomes" id="UP000240042"/>
    </source>
</evidence>
<dbReference type="CDD" id="cd04179">
    <property type="entry name" value="DPM_DPG-synthase_like"/>
    <property type="match status" value="1"/>
</dbReference>
<keyword evidence="1" id="KW-1133">Transmembrane helix</keyword>
<keyword evidence="3" id="KW-0808">Transferase</keyword>
<dbReference type="STRING" id="34097.SAMN02745150_01242"/>
<sequence length="535" mass="62529">MEKFSFEDLNQILIKVPDLYKKKKLSVLMPFYNEQKLIVNNVYEVANLLRSWNWNFEIVASDDGSTDNGAQELNDIKSEIPELIIVSSPRNFGKGRALLSAYEASSGDYILFLDADLELSTQHIPYFFLRMIETNADVVIGSKQDPKSNLYYPLFRKLMSGIYFFIIKILFHLPIQDTQTGIKLFKREILDISLPYLLVKRFAFDVELLTLCYRQGAKIVSAPILLNFVRGNDTRMNFDTVLHVIKDTLAVFWRIHTGFWQTYQTGRQNLKYAAVFVGGKAMVYNVDSFFVEGLDNLKDLMPQLADYDAVIFLKNNMELPSFAKSSLDRIFVDSQIQAVYPLLYSSVEQGLSFFRYSMLANIFFYAGYYPHYRPVRQKFIVSLLSISLDKCVVRRTYLEQLLKKYQNIHISEVTVDYSKTVHSPYFFLNVLIPDKNQEWNDLLEGEMHLIDSVKRSIHYLLWTLYAVGLFIFLWGFWWGIILFLAVEFAIFGWSVFGLGIRRGIPFYGMFCSERMKLFFRSKNNLKIIILRFFKK</sequence>
<evidence type="ECO:0000256" key="1">
    <source>
        <dbReference type="SAM" id="Phobius"/>
    </source>
</evidence>
<keyword evidence="1" id="KW-0812">Transmembrane</keyword>
<proteinExistence type="predicted"/>
<organism evidence="3 4">
    <name type="scientific">Brevinema andersonii</name>
    <dbReference type="NCBI Taxonomy" id="34097"/>
    <lineage>
        <taxon>Bacteria</taxon>
        <taxon>Pseudomonadati</taxon>
        <taxon>Spirochaetota</taxon>
        <taxon>Spirochaetia</taxon>
        <taxon>Brevinematales</taxon>
        <taxon>Brevinemataceae</taxon>
        <taxon>Brevinema</taxon>
    </lineage>
</organism>
<name>A0A1I1ETI2_BREAD</name>
<dbReference type="AlphaFoldDB" id="A0A1I1ETI2"/>
<dbReference type="SUPFAM" id="SSF53448">
    <property type="entry name" value="Nucleotide-diphospho-sugar transferases"/>
    <property type="match status" value="1"/>
</dbReference>
<evidence type="ECO:0000313" key="3">
    <source>
        <dbReference type="EMBL" id="SFB89966.1"/>
    </source>
</evidence>
<dbReference type="InterPro" id="IPR029044">
    <property type="entry name" value="Nucleotide-diphossugar_trans"/>
</dbReference>
<dbReference type="GO" id="GO:0016740">
    <property type="term" value="F:transferase activity"/>
    <property type="evidence" value="ECO:0007669"/>
    <property type="project" value="UniProtKB-KW"/>
</dbReference>
<feature type="transmembrane region" description="Helical" evidence="1">
    <location>
        <begin position="480"/>
        <end position="500"/>
    </location>
</feature>
<reference evidence="4" key="1">
    <citation type="submission" date="2016-10" db="EMBL/GenBank/DDBJ databases">
        <authorList>
            <person name="Varghese N."/>
            <person name="Submissions S."/>
        </authorList>
    </citation>
    <scope>NUCLEOTIDE SEQUENCE [LARGE SCALE GENOMIC DNA]</scope>
    <source>
        <strain evidence="4">ATCC 43811</strain>
    </source>
</reference>
<feature type="transmembrane region" description="Helical" evidence="1">
    <location>
        <begin position="353"/>
        <end position="370"/>
    </location>
</feature>
<keyword evidence="1" id="KW-0472">Membrane</keyword>
<dbReference type="Gene3D" id="3.90.550.10">
    <property type="entry name" value="Spore Coat Polysaccharide Biosynthesis Protein SpsA, Chain A"/>
    <property type="match status" value="1"/>
</dbReference>
<evidence type="ECO:0000259" key="2">
    <source>
        <dbReference type="Pfam" id="PF00535"/>
    </source>
</evidence>
<feature type="transmembrane region" description="Helical" evidence="1">
    <location>
        <begin position="457"/>
        <end position="474"/>
    </location>
</feature>
<dbReference type="Proteomes" id="UP000240042">
    <property type="component" value="Unassembled WGS sequence"/>
</dbReference>
<dbReference type="RefSeq" id="WP_092319738.1">
    <property type="nucleotide sequence ID" value="NZ_FOKY01000017.1"/>
</dbReference>
<dbReference type="InterPro" id="IPR050256">
    <property type="entry name" value="Glycosyltransferase_2"/>
</dbReference>
<accession>A0A1I1ETI2</accession>
<dbReference type="EMBL" id="FOKY01000017">
    <property type="protein sequence ID" value="SFB89966.1"/>
    <property type="molecule type" value="Genomic_DNA"/>
</dbReference>
<protein>
    <submittedName>
        <fullName evidence="3">Glycosyl transferase family 2</fullName>
    </submittedName>
</protein>
<feature type="domain" description="Glycosyltransferase 2-like" evidence="2">
    <location>
        <begin position="26"/>
        <end position="190"/>
    </location>
</feature>
<gene>
    <name evidence="3" type="ORF">SAMN02745150_01242</name>
</gene>
<dbReference type="PANTHER" id="PTHR48090">
    <property type="entry name" value="UNDECAPRENYL-PHOSPHATE 4-DEOXY-4-FORMAMIDO-L-ARABINOSE TRANSFERASE-RELATED"/>
    <property type="match status" value="1"/>
</dbReference>